<dbReference type="PROSITE" id="PS51450">
    <property type="entry name" value="LRR"/>
    <property type="match status" value="1"/>
</dbReference>
<feature type="domain" description="Secretion system C-terminal sorting" evidence="3">
    <location>
        <begin position="464"/>
        <end position="531"/>
    </location>
</feature>
<evidence type="ECO:0000256" key="2">
    <source>
        <dbReference type="SAM" id="SignalP"/>
    </source>
</evidence>
<dbReference type="Pfam" id="PF18962">
    <property type="entry name" value="Por_Secre_tail"/>
    <property type="match status" value="1"/>
</dbReference>
<dbReference type="AlphaFoldDB" id="A0A0N8VLW1"/>
<proteinExistence type="predicted"/>
<comment type="caution">
    <text evidence="4">The sequence shown here is derived from an EMBL/GenBank/DDBJ whole genome shotgun (WGS) entry which is preliminary data.</text>
</comment>
<dbReference type="InterPro" id="IPR001611">
    <property type="entry name" value="Leu-rich_rpt"/>
</dbReference>
<feature type="signal peptide" evidence="2">
    <location>
        <begin position="1"/>
        <end position="19"/>
    </location>
</feature>
<evidence type="ECO:0000256" key="1">
    <source>
        <dbReference type="ARBA" id="ARBA00022729"/>
    </source>
</evidence>
<feature type="chain" id="PRO_5006033270" evidence="2">
    <location>
        <begin position="20"/>
        <end position="533"/>
    </location>
</feature>
<sequence length="533" mass="59867">MKTKLLLILFALFISKVNAQQLIYDFSPGNAQFFKKFDQKIYFQGYDTNNGRALWQSDGTADNTFLFKDTDSRNDYIGTIGTGSAILNNTFYFIASDENSAGEIWKTDGTDAGTVKVTNFINERVTTLTTAGNSIYFLIKKEDDKLEVWKTDGTDSGTVLVKEISSIWNTPTFEGQCNNIFIFSIQPANTSDSRVWRSDGTSAGTFPVTEQMDGNGSGLVGGSGGTSILTQFIEYNNKLYFASRHFLFETDGTLENTKKVATVRNPSVGGLVHYDDVIAVDGNLYLMFVSLKNFTNSTGSIEILKFSTINNSIVQVYKQQIDKYFSASNLTKIGNSLVFTISNATEGTELVSLNLANNVVSNLGELAVLNDLDEFQIPFNTQVSTLKFNENQYFIHGAIDKDDNRKGWIYDSNLKTLENIPNLDNIRLPFEFNNYLYYSKDDKFWKYGNNLNTEFFTKDSRLTIYPNPSSNYVKITTINNESVQNVQVFDINGKLVISKSNSNEINISYLNAGTYFAKIQIDGKWINKKIIKT</sequence>
<dbReference type="Proteomes" id="UP000050443">
    <property type="component" value="Unassembled WGS sequence"/>
</dbReference>
<reference evidence="4 5" key="1">
    <citation type="submission" date="2014-09" db="EMBL/GenBank/DDBJ databases">
        <title>Genome sequence of Flavobacterium aquidurense RC62.</title>
        <authorList>
            <person name="Kim J.F."/>
            <person name="Kwak M.-J."/>
        </authorList>
    </citation>
    <scope>NUCLEOTIDE SEQUENCE [LARGE SCALE GENOMIC DNA]</scope>
    <source>
        <strain evidence="4 5">RC62</strain>
    </source>
</reference>
<dbReference type="RefSeq" id="WP_055098359.1">
    <property type="nucleotide sequence ID" value="NZ_JRLF01000015.1"/>
</dbReference>
<dbReference type="EMBL" id="JRLF01000015">
    <property type="protein sequence ID" value="KQB37628.1"/>
    <property type="molecule type" value="Genomic_DNA"/>
</dbReference>
<name>A0A0N8VLW1_9FLAO</name>
<gene>
    <name evidence="4" type="ORF">RC62_2794</name>
</gene>
<evidence type="ECO:0000313" key="5">
    <source>
        <dbReference type="Proteomes" id="UP000050443"/>
    </source>
</evidence>
<dbReference type="PATRIC" id="fig|362413.3.peg.2742"/>
<dbReference type="STRING" id="362413.RC62_2794"/>
<evidence type="ECO:0000259" key="3">
    <source>
        <dbReference type="Pfam" id="PF18962"/>
    </source>
</evidence>
<organism evidence="4 5">
    <name type="scientific">Flavobacterium aquidurense</name>
    <dbReference type="NCBI Taxonomy" id="362413"/>
    <lineage>
        <taxon>Bacteria</taxon>
        <taxon>Pseudomonadati</taxon>
        <taxon>Bacteroidota</taxon>
        <taxon>Flavobacteriia</taxon>
        <taxon>Flavobacteriales</taxon>
        <taxon>Flavobacteriaceae</taxon>
        <taxon>Flavobacterium</taxon>
    </lineage>
</organism>
<dbReference type="OrthoDB" id="1489153at2"/>
<protein>
    <submittedName>
        <fullName evidence="4">Hyalin repeat protein</fullName>
    </submittedName>
</protein>
<dbReference type="InterPro" id="IPR026444">
    <property type="entry name" value="Secre_tail"/>
</dbReference>
<evidence type="ECO:0000313" key="4">
    <source>
        <dbReference type="EMBL" id="KQB37628.1"/>
    </source>
</evidence>
<accession>A0A0N8VLW1</accession>
<keyword evidence="1 2" id="KW-0732">Signal</keyword>
<dbReference type="NCBIfam" id="TIGR04183">
    <property type="entry name" value="Por_Secre_tail"/>
    <property type="match status" value="1"/>
</dbReference>